<reference evidence="9" key="1">
    <citation type="submission" date="2016-11" db="EMBL/GenBank/DDBJ databases">
        <authorList>
            <person name="Varghese N."/>
            <person name="Submissions S."/>
        </authorList>
    </citation>
    <scope>NUCLEOTIDE SEQUENCE [LARGE SCALE GENOMIC DNA]</scope>
    <source>
        <strain evidence="9">DSM 15449</strain>
    </source>
</reference>
<keyword evidence="9" id="KW-1185">Reference proteome</keyword>
<keyword evidence="2" id="KW-1277">Toxin-antitoxin system</keyword>
<evidence type="ECO:0000313" key="9">
    <source>
        <dbReference type="Proteomes" id="UP000183954"/>
    </source>
</evidence>
<dbReference type="GO" id="GO:0016787">
    <property type="term" value="F:hydrolase activity"/>
    <property type="evidence" value="ECO:0007669"/>
    <property type="project" value="UniProtKB-KW"/>
</dbReference>
<evidence type="ECO:0000256" key="3">
    <source>
        <dbReference type="ARBA" id="ARBA00022722"/>
    </source>
</evidence>
<evidence type="ECO:0000256" key="5">
    <source>
        <dbReference type="ARBA" id="ARBA00022801"/>
    </source>
</evidence>
<dbReference type="InterPro" id="IPR038570">
    <property type="entry name" value="HicA_sf"/>
</dbReference>
<name>A0A1M5Z4P9_9FIRM</name>
<proteinExistence type="inferred from homology"/>
<keyword evidence="4" id="KW-0255">Endonuclease</keyword>
<evidence type="ECO:0000256" key="6">
    <source>
        <dbReference type="ARBA" id="ARBA00022884"/>
    </source>
</evidence>
<comment type="similarity">
    <text evidence="1">Belongs to the HicA mRNA interferase family.</text>
</comment>
<dbReference type="EMBL" id="FQXJ01000010">
    <property type="protein sequence ID" value="SHI19088.1"/>
    <property type="molecule type" value="Genomic_DNA"/>
</dbReference>
<dbReference type="Proteomes" id="UP000183954">
    <property type="component" value="Unassembled WGS sequence"/>
</dbReference>
<keyword evidence="5" id="KW-0378">Hydrolase</keyword>
<evidence type="ECO:0000256" key="2">
    <source>
        <dbReference type="ARBA" id="ARBA00022649"/>
    </source>
</evidence>
<dbReference type="STRING" id="1121420.SAMN02746098_02911"/>
<dbReference type="SUPFAM" id="SSF54786">
    <property type="entry name" value="YcfA/nrd intein domain"/>
    <property type="match status" value="1"/>
</dbReference>
<keyword evidence="6" id="KW-0694">RNA-binding</keyword>
<evidence type="ECO:0000256" key="7">
    <source>
        <dbReference type="ARBA" id="ARBA00023016"/>
    </source>
</evidence>
<dbReference type="InterPro" id="IPR012933">
    <property type="entry name" value="HicA_mRNA_interferase"/>
</dbReference>
<dbReference type="Pfam" id="PF07927">
    <property type="entry name" value="HicA_toxin"/>
    <property type="match status" value="1"/>
</dbReference>
<dbReference type="GO" id="GO:0003729">
    <property type="term" value="F:mRNA binding"/>
    <property type="evidence" value="ECO:0007669"/>
    <property type="project" value="InterPro"/>
</dbReference>
<keyword evidence="7" id="KW-0346">Stress response</keyword>
<dbReference type="GO" id="GO:0004519">
    <property type="term" value="F:endonuclease activity"/>
    <property type="evidence" value="ECO:0007669"/>
    <property type="project" value="UniProtKB-KW"/>
</dbReference>
<keyword evidence="3" id="KW-0540">Nuclease</keyword>
<dbReference type="Gene3D" id="3.30.920.30">
    <property type="entry name" value="Hypothetical protein"/>
    <property type="match status" value="1"/>
</dbReference>
<sequence length="64" mass="7521">MLMKRRDLVKKLESAGWYLKRHGDEHDIYKHDNPVGTRNSVQVPRHREINEVTAKQILKDAGLK</sequence>
<protein>
    <submittedName>
        <fullName evidence="8">mRNA interferase HicA</fullName>
    </submittedName>
</protein>
<organism evidence="8 9">
    <name type="scientific">Desulfosporosinus lacus DSM 15449</name>
    <dbReference type="NCBI Taxonomy" id="1121420"/>
    <lineage>
        <taxon>Bacteria</taxon>
        <taxon>Bacillati</taxon>
        <taxon>Bacillota</taxon>
        <taxon>Clostridia</taxon>
        <taxon>Eubacteriales</taxon>
        <taxon>Desulfitobacteriaceae</taxon>
        <taxon>Desulfosporosinus</taxon>
    </lineage>
</organism>
<evidence type="ECO:0000313" key="8">
    <source>
        <dbReference type="EMBL" id="SHI19088.1"/>
    </source>
</evidence>
<gene>
    <name evidence="8" type="ORF">SAMN02746098_02911</name>
</gene>
<evidence type="ECO:0000256" key="1">
    <source>
        <dbReference type="ARBA" id="ARBA00006620"/>
    </source>
</evidence>
<accession>A0A1M5Z4P9</accession>
<dbReference type="AlphaFoldDB" id="A0A1M5Z4P9"/>
<evidence type="ECO:0000256" key="4">
    <source>
        <dbReference type="ARBA" id="ARBA00022759"/>
    </source>
</evidence>